<sequence>MRTLLPLIPLVAMIAPAQAQSTAPPAFGQCATCHAIKAGGAKKLGPELSNLAGKPAAAKPGFVYSKALKAAKIVWTDAKLDAYLAQPSKTVPGTSMVYGGMRDPKARAAIIAYLKSLR</sequence>
<dbReference type="GO" id="GO:0046872">
    <property type="term" value="F:metal ion binding"/>
    <property type="evidence" value="ECO:0007669"/>
    <property type="project" value="UniProtKB-KW"/>
</dbReference>
<dbReference type="EMBL" id="JACIJC010000008">
    <property type="protein sequence ID" value="MBB5687752.1"/>
    <property type="molecule type" value="Genomic_DNA"/>
</dbReference>
<dbReference type="PROSITE" id="PS51007">
    <property type="entry name" value="CYTC"/>
    <property type="match status" value="1"/>
</dbReference>
<dbReference type="InterPro" id="IPR036909">
    <property type="entry name" value="Cyt_c-like_dom_sf"/>
</dbReference>
<evidence type="ECO:0000256" key="7">
    <source>
        <dbReference type="SAM" id="SignalP"/>
    </source>
</evidence>
<protein>
    <submittedName>
        <fullName evidence="9">Cytochrome c</fullName>
    </submittedName>
</protein>
<dbReference type="GO" id="GO:0020037">
    <property type="term" value="F:heme binding"/>
    <property type="evidence" value="ECO:0007669"/>
    <property type="project" value="InterPro"/>
</dbReference>
<dbReference type="RefSeq" id="WP_184021981.1">
    <property type="nucleotide sequence ID" value="NZ_JACIJC010000008.1"/>
</dbReference>
<evidence type="ECO:0000256" key="3">
    <source>
        <dbReference type="ARBA" id="ARBA00022723"/>
    </source>
</evidence>
<reference evidence="9 10" key="1">
    <citation type="submission" date="2020-08" db="EMBL/GenBank/DDBJ databases">
        <title>Genomic Encyclopedia of Type Strains, Phase IV (KMG-IV): sequencing the most valuable type-strain genomes for metagenomic binning, comparative biology and taxonomic classification.</title>
        <authorList>
            <person name="Goeker M."/>
        </authorList>
    </citation>
    <scope>NUCLEOTIDE SEQUENCE [LARGE SCALE GENOMIC DNA]</scope>
    <source>
        <strain evidence="9 10">DSM 25079</strain>
    </source>
</reference>
<keyword evidence="2 6" id="KW-0349">Heme</keyword>
<evidence type="ECO:0000256" key="1">
    <source>
        <dbReference type="ARBA" id="ARBA00022448"/>
    </source>
</evidence>
<keyword evidence="1" id="KW-0813">Transport</keyword>
<keyword evidence="10" id="KW-1185">Reference proteome</keyword>
<keyword evidence="3 6" id="KW-0479">Metal-binding</keyword>
<keyword evidence="7" id="KW-0732">Signal</keyword>
<feature type="signal peptide" evidence="7">
    <location>
        <begin position="1"/>
        <end position="19"/>
    </location>
</feature>
<dbReference type="PANTHER" id="PTHR11961">
    <property type="entry name" value="CYTOCHROME C"/>
    <property type="match status" value="1"/>
</dbReference>
<dbReference type="Proteomes" id="UP000549617">
    <property type="component" value="Unassembled WGS sequence"/>
</dbReference>
<evidence type="ECO:0000256" key="5">
    <source>
        <dbReference type="ARBA" id="ARBA00023004"/>
    </source>
</evidence>
<dbReference type="AlphaFoldDB" id="A0A7W9EFY2"/>
<dbReference type="InterPro" id="IPR002327">
    <property type="entry name" value="Cyt_c_1A/1B"/>
</dbReference>
<feature type="domain" description="Cytochrome c" evidence="8">
    <location>
        <begin position="18"/>
        <end position="118"/>
    </location>
</feature>
<accession>A0A7W9EFY2</accession>
<keyword evidence="5 6" id="KW-0408">Iron</keyword>
<evidence type="ECO:0000259" key="8">
    <source>
        <dbReference type="PROSITE" id="PS51007"/>
    </source>
</evidence>
<feature type="chain" id="PRO_5031154830" evidence="7">
    <location>
        <begin position="20"/>
        <end position="118"/>
    </location>
</feature>
<gene>
    <name evidence="9" type="ORF">FHS49_003798</name>
</gene>
<dbReference type="Pfam" id="PF00034">
    <property type="entry name" value="Cytochrom_C"/>
    <property type="match status" value="1"/>
</dbReference>
<evidence type="ECO:0000256" key="4">
    <source>
        <dbReference type="ARBA" id="ARBA00022982"/>
    </source>
</evidence>
<name>A0A7W9EFY2_9SPHN</name>
<comment type="caution">
    <text evidence="9">The sequence shown here is derived from an EMBL/GenBank/DDBJ whole genome shotgun (WGS) entry which is preliminary data.</text>
</comment>
<proteinExistence type="predicted"/>
<dbReference type="SUPFAM" id="SSF46626">
    <property type="entry name" value="Cytochrome c"/>
    <property type="match status" value="1"/>
</dbReference>
<evidence type="ECO:0000313" key="9">
    <source>
        <dbReference type="EMBL" id="MBB5687752.1"/>
    </source>
</evidence>
<organism evidence="9 10">
    <name type="scientific">Sphingobium boeckii</name>
    <dbReference type="NCBI Taxonomy" id="1082345"/>
    <lineage>
        <taxon>Bacteria</taxon>
        <taxon>Pseudomonadati</taxon>
        <taxon>Pseudomonadota</taxon>
        <taxon>Alphaproteobacteria</taxon>
        <taxon>Sphingomonadales</taxon>
        <taxon>Sphingomonadaceae</taxon>
        <taxon>Sphingobium</taxon>
    </lineage>
</organism>
<dbReference type="Gene3D" id="1.10.760.10">
    <property type="entry name" value="Cytochrome c-like domain"/>
    <property type="match status" value="1"/>
</dbReference>
<evidence type="ECO:0000256" key="6">
    <source>
        <dbReference type="PROSITE-ProRule" id="PRU00433"/>
    </source>
</evidence>
<dbReference type="PRINTS" id="PR00604">
    <property type="entry name" value="CYTCHRMECIAB"/>
</dbReference>
<evidence type="ECO:0000313" key="10">
    <source>
        <dbReference type="Proteomes" id="UP000549617"/>
    </source>
</evidence>
<dbReference type="InterPro" id="IPR009056">
    <property type="entry name" value="Cyt_c-like_dom"/>
</dbReference>
<evidence type="ECO:0000256" key="2">
    <source>
        <dbReference type="ARBA" id="ARBA00022617"/>
    </source>
</evidence>
<dbReference type="GO" id="GO:0009055">
    <property type="term" value="F:electron transfer activity"/>
    <property type="evidence" value="ECO:0007669"/>
    <property type="project" value="InterPro"/>
</dbReference>
<keyword evidence="4" id="KW-0249">Electron transport</keyword>